<evidence type="ECO:0000313" key="5">
    <source>
        <dbReference type="Proteomes" id="UP001169760"/>
    </source>
</evidence>
<dbReference type="Pfam" id="PF01206">
    <property type="entry name" value="TusA"/>
    <property type="match status" value="1"/>
</dbReference>
<dbReference type="GO" id="GO:0002143">
    <property type="term" value="P:tRNA wobble position uridine thiolation"/>
    <property type="evidence" value="ECO:0007669"/>
    <property type="project" value="InterPro"/>
</dbReference>
<dbReference type="CDD" id="cd03423">
    <property type="entry name" value="SirA"/>
    <property type="match status" value="1"/>
</dbReference>
<reference evidence="4" key="1">
    <citation type="submission" date="2023-07" db="EMBL/GenBank/DDBJ databases">
        <title>Genome content predicts the carbon catabolic preferences of heterotrophic bacteria.</title>
        <authorList>
            <person name="Gralka M."/>
        </authorList>
    </citation>
    <scope>NUCLEOTIDE SEQUENCE</scope>
    <source>
        <strain evidence="4">I3M17_2</strain>
    </source>
</reference>
<comment type="caution">
    <text evidence="4">The sequence shown here is derived from an EMBL/GenBank/DDBJ whole genome shotgun (WGS) entry which is preliminary data.</text>
</comment>
<gene>
    <name evidence="4" type="primary">tusA</name>
    <name evidence="4" type="ORF">Q4521_10275</name>
</gene>
<dbReference type="InterPro" id="IPR022931">
    <property type="entry name" value="Sulphur_carrier_TusA"/>
</dbReference>
<protein>
    <submittedName>
        <fullName evidence="4">Sulfurtransferase TusA</fullName>
        <ecNumber evidence="4">2.8.1.-</ecNumber>
    </submittedName>
</protein>
<dbReference type="InterPro" id="IPR036868">
    <property type="entry name" value="TusA-like_sf"/>
</dbReference>
<evidence type="ECO:0000259" key="3">
    <source>
        <dbReference type="PROSITE" id="PS01148"/>
    </source>
</evidence>
<evidence type="ECO:0000256" key="1">
    <source>
        <dbReference type="ARBA" id="ARBA00008984"/>
    </source>
</evidence>
<evidence type="ECO:0000256" key="2">
    <source>
        <dbReference type="ARBA" id="ARBA00022490"/>
    </source>
</evidence>
<sequence length="82" mass="9232">MTADIDINDVKHHLDTKGLTCPEPVMLLHTAVRDADVGDVIRVEATDPSTQRDIPKFCQFLGHPLLASAHEDELYIYYIRKG</sequence>
<proteinExistence type="inferred from homology"/>
<dbReference type="InterPro" id="IPR001455">
    <property type="entry name" value="TusA-like"/>
</dbReference>
<name>A0AAW7X8G6_9GAMM</name>
<dbReference type="RefSeq" id="WP_303492738.1">
    <property type="nucleotide sequence ID" value="NZ_JAUOPB010000007.1"/>
</dbReference>
<accession>A0AAW7X8G6</accession>
<dbReference type="PANTHER" id="PTHR33279:SF2">
    <property type="entry name" value="SULFUR CARRIER PROTEIN TUSA"/>
    <property type="match status" value="1"/>
</dbReference>
<comment type="similarity">
    <text evidence="1">Belongs to the sulfur carrier protein TusA family.</text>
</comment>
<dbReference type="EC" id="2.8.1.-" evidence="4"/>
<dbReference type="EMBL" id="JAUOPB010000007">
    <property type="protein sequence ID" value="MDO6422861.1"/>
    <property type="molecule type" value="Genomic_DNA"/>
</dbReference>
<keyword evidence="4" id="KW-0808">Transferase</keyword>
<dbReference type="Gene3D" id="3.30.110.40">
    <property type="entry name" value="TusA-like domain"/>
    <property type="match status" value="1"/>
</dbReference>
<feature type="domain" description="UPF0033" evidence="3">
    <location>
        <begin position="14"/>
        <end position="38"/>
    </location>
</feature>
<dbReference type="SUPFAM" id="SSF64307">
    <property type="entry name" value="SirA-like"/>
    <property type="match status" value="1"/>
</dbReference>
<dbReference type="Proteomes" id="UP001169760">
    <property type="component" value="Unassembled WGS sequence"/>
</dbReference>
<dbReference type="PANTHER" id="PTHR33279">
    <property type="entry name" value="SULFUR CARRIER PROTEIN YEDF-RELATED"/>
    <property type="match status" value="1"/>
</dbReference>
<organism evidence="4 5">
    <name type="scientific">Saccharophagus degradans</name>
    <dbReference type="NCBI Taxonomy" id="86304"/>
    <lineage>
        <taxon>Bacteria</taxon>
        <taxon>Pseudomonadati</taxon>
        <taxon>Pseudomonadota</taxon>
        <taxon>Gammaproteobacteria</taxon>
        <taxon>Cellvibrionales</taxon>
        <taxon>Cellvibrionaceae</taxon>
        <taxon>Saccharophagus</taxon>
    </lineage>
</organism>
<dbReference type="GO" id="GO:0097163">
    <property type="term" value="F:sulfur carrier activity"/>
    <property type="evidence" value="ECO:0007669"/>
    <property type="project" value="InterPro"/>
</dbReference>
<dbReference type="NCBIfam" id="NF001423">
    <property type="entry name" value="PRK00299.1"/>
    <property type="match status" value="1"/>
</dbReference>
<evidence type="ECO:0000313" key="4">
    <source>
        <dbReference type="EMBL" id="MDO6422861.1"/>
    </source>
</evidence>
<keyword evidence="2" id="KW-0963">Cytoplasm</keyword>
<dbReference type="PROSITE" id="PS01148">
    <property type="entry name" value="UPF0033"/>
    <property type="match status" value="1"/>
</dbReference>
<dbReference type="GO" id="GO:0016740">
    <property type="term" value="F:transferase activity"/>
    <property type="evidence" value="ECO:0007669"/>
    <property type="project" value="UniProtKB-KW"/>
</dbReference>
<dbReference type="AlphaFoldDB" id="A0AAW7X8G6"/>